<feature type="transmembrane region" description="Helical" evidence="2">
    <location>
        <begin position="163"/>
        <end position="179"/>
    </location>
</feature>
<keyword evidence="4" id="KW-1185">Reference proteome</keyword>
<dbReference type="PANTHER" id="PTHR41795:SF1">
    <property type="entry name" value="EXOPOLYSACCHARIDE SYNTHESIS PROTEIN"/>
    <property type="match status" value="1"/>
</dbReference>
<dbReference type="Proteomes" id="UP000325797">
    <property type="component" value="Chromosome"/>
</dbReference>
<dbReference type="EMBL" id="CP042582">
    <property type="protein sequence ID" value="QEX21085.1"/>
    <property type="molecule type" value="Genomic_DNA"/>
</dbReference>
<dbReference type="AlphaFoldDB" id="A0A5J6MWL1"/>
<evidence type="ECO:0000313" key="4">
    <source>
        <dbReference type="Proteomes" id="UP000325797"/>
    </source>
</evidence>
<dbReference type="Pfam" id="PF06055">
    <property type="entry name" value="ExoD"/>
    <property type="match status" value="1"/>
</dbReference>
<keyword evidence="2" id="KW-0812">Transmembrane</keyword>
<feature type="transmembrane region" description="Helical" evidence="2">
    <location>
        <begin position="133"/>
        <end position="157"/>
    </location>
</feature>
<sequence>MRGDHARDSQPPAHGGPDGHDSVSRLLVAFGRSWRKGQIDLESLVTALEHRGHGVLLVLFGLPNLIPNPIPGLSALFGIPLAILSVQMILQQPHPWLPRWLARHKVERDAYRRIVGRAAPWLAKVERILRPRLPLMLTPLAISLIATLCLMLSLLLALPIPPTGSLLSAPIVLFGLALIQRDGVSALIAALLGNAAMIFALSAGWAAIKTVAAAILGWTGA</sequence>
<name>A0A5J6MWL1_9PROT</name>
<feature type="transmembrane region" description="Helical" evidence="2">
    <location>
        <begin position="186"/>
        <end position="208"/>
    </location>
</feature>
<reference evidence="3 4" key="1">
    <citation type="submission" date="2019-08" db="EMBL/GenBank/DDBJ databases">
        <title>Hyperibacter terrae gen. nov., sp. nov. and Hyperibacter viscosus sp. nov., two new members in the family Rhodospirillaceae isolated from the rhizosphere of Hypericum perforatum.</title>
        <authorList>
            <person name="Noviana Z."/>
        </authorList>
    </citation>
    <scope>NUCLEOTIDE SEQUENCE [LARGE SCALE GENOMIC DNA]</scope>
    <source>
        <strain evidence="3 4">R5959</strain>
    </source>
</reference>
<evidence type="ECO:0000313" key="3">
    <source>
        <dbReference type="EMBL" id="QEX21085.1"/>
    </source>
</evidence>
<organism evidence="3 4">
    <name type="scientific">Hypericibacter adhaerens</name>
    <dbReference type="NCBI Taxonomy" id="2602016"/>
    <lineage>
        <taxon>Bacteria</taxon>
        <taxon>Pseudomonadati</taxon>
        <taxon>Pseudomonadota</taxon>
        <taxon>Alphaproteobacteria</taxon>
        <taxon>Rhodospirillales</taxon>
        <taxon>Dongiaceae</taxon>
        <taxon>Hypericibacter</taxon>
    </lineage>
</organism>
<protein>
    <submittedName>
        <fullName evidence="3">ABC transporter permease</fullName>
    </submittedName>
</protein>
<accession>A0A5J6MWL1</accession>
<dbReference type="KEGG" id="hadh:FRZ61_10060"/>
<dbReference type="InterPro" id="IPR010331">
    <property type="entry name" value="ExoD"/>
</dbReference>
<keyword evidence="2" id="KW-1133">Transmembrane helix</keyword>
<evidence type="ECO:0000256" key="2">
    <source>
        <dbReference type="SAM" id="Phobius"/>
    </source>
</evidence>
<keyword evidence="2" id="KW-0472">Membrane</keyword>
<feature type="region of interest" description="Disordered" evidence="1">
    <location>
        <begin position="1"/>
        <end position="22"/>
    </location>
</feature>
<evidence type="ECO:0000256" key="1">
    <source>
        <dbReference type="SAM" id="MobiDB-lite"/>
    </source>
</evidence>
<proteinExistence type="predicted"/>
<gene>
    <name evidence="3" type="ORF">FRZ61_10060</name>
</gene>
<dbReference type="PANTHER" id="PTHR41795">
    <property type="entry name" value="EXOPOLYSACCHARIDE SYNTHESIS PROTEIN"/>
    <property type="match status" value="1"/>
</dbReference>
<dbReference type="PIRSF" id="PIRSF033239">
    <property type="entry name" value="ExoD"/>
    <property type="match status" value="1"/>
</dbReference>